<proteinExistence type="predicted"/>
<name>A0A0F6A4W7_9GAMM</name>
<dbReference type="Proteomes" id="UP000033434">
    <property type="component" value="Unassembled WGS sequence"/>
</dbReference>
<accession>A0A0F6A4W7</accession>
<evidence type="ECO:0008006" key="3">
    <source>
        <dbReference type="Google" id="ProtNLM"/>
    </source>
</evidence>
<dbReference type="RefSeq" id="WP_046358278.1">
    <property type="nucleotide sequence ID" value="NZ_AUXW01000191.1"/>
</dbReference>
<organism evidence="1 2">
    <name type="scientific">Pseudoalteromonas luteoviolacea S4054</name>
    <dbReference type="NCBI Taxonomy" id="1129367"/>
    <lineage>
        <taxon>Bacteria</taxon>
        <taxon>Pseudomonadati</taxon>
        <taxon>Pseudomonadota</taxon>
        <taxon>Gammaproteobacteria</taxon>
        <taxon>Alteromonadales</taxon>
        <taxon>Pseudoalteromonadaceae</taxon>
        <taxon>Pseudoalteromonas</taxon>
    </lineage>
</organism>
<sequence length="114" mass="13419">MLKRLFRWQKGRQKSGYQKMLVMGAYWAIKFDVYLLKFPEGSEVPEHIDEVSSGRHFRLNLVLKKANKGGEFICQSPLYESNRIKFFRPDCCVHAVTKVEQGNRLLLSIGWIRR</sequence>
<dbReference type="EMBL" id="AUXW01000191">
    <property type="protein sequence ID" value="KKE81217.1"/>
    <property type="molecule type" value="Genomic_DNA"/>
</dbReference>
<evidence type="ECO:0000313" key="1">
    <source>
        <dbReference type="EMBL" id="KKE81217.1"/>
    </source>
</evidence>
<comment type="caution">
    <text evidence="1">The sequence shown here is derived from an EMBL/GenBank/DDBJ whole genome shotgun (WGS) entry which is preliminary data.</text>
</comment>
<reference evidence="1 2" key="1">
    <citation type="journal article" date="2015" name="BMC Genomics">
        <title>Genome mining reveals unlocked bioactive potential of marine Gram-negative bacteria.</title>
        <authorList>
            <person name="Machado H."/>
            <person name="Sonnenschein E.C."/>
            <person name="Melchiorsen J."/>
            <person name="Gram L."/>
        </authorList>
    </citation>
    <scope>NUCLEOTIDE SEQUENCE [LARGE SCALE GENOMIC DNA]</scope>
    <source>
        <strain evidence="1 2">S4054</strain>
    </source>
</reference>
<evidence type="ECO:0000313" key="2">
    <source>
        <dbReference type="Proteomes" id="UP000033434"/>
    </source>
</evidence>
<gene>
    <name evidence="1" type="ORF">N479_23330</name>
</gene>
<dbReference type="Gene3D" id="2.60.120.620">
    <property type="entry name" value="q2cbj1_9rhob like domain"/>
    <property type="match status" value="1"/>
</dbReference>
<dbReference type="PATRIC" id="fig|1129367.4.peg.4978"/>
<protein>
    <recommendedName>
        <fullName evidence="3">Fe2OG dioxygenase domain-containing protein</fullName>
    </recommendedName>
</protein>
<dbReference type="AlphaFoldDB" id="A0A0F6A4W7"/>